<organism evidence="1 2">
    <name type="scientific">Vigna unguiculata</name>
    <name type="common">Cowpea</name>
    <dbReference type="NCBI Taxonomy" id="3917"/>
    <lineage>
        <taxon>Eukaryota</taxon>
        <taxon>Viridiplantae</taxon>
        <taxon>Streptophyta</taxon>
        <taxon>Embryophyta</taxon>
        <taxon>Tracheophyta</taxon>
        <taxon>Spermatophyta</taxon>
        <taxon>Magnoliopsida</taxon>
        <taxon>eudicotyledons</taxon>
        <taxon>Gunneridae</taxon>
        <taxon>Pentapetalae</taxon>
        <taxon>rosids</taxon>
        <taxon>fabids</taxon>
        <taxon>Fabales</taxon>
        <taxon>Fabaceae</taxon>
        <taxon>Papilionoideae</taxon>
        <taxon>50 kb inversion clade</taxon>
        <taxon>NPAAA clade</taxon>
        <taxon>indigoferoid/millettioid clade</taxon>
        <taxon>Phaseoleae</taxon>
        <taxon>Vigna</taxon>
    </lineage>
</organism>
<dbReference type="Proteomes" id="UP000501690">
    <property type="component" value="Linkage Group LG6"/>
</dbReference>
<dbReference type="EMBL" id="CP039350">
    <property type="protein sequence ID" value="QCD96001.1"/>
    <property type="molecule type" value="Genomic_DNA"/>
</dbReference>
<proteinExistence type="predicted"/>
<evidence type="ECO:0000313" key="1">
    <source>
        <dbReference type="EMBL" id="QCD96001.1"/>
    </source>
</evidence>
<gene>
    <name evidence="1" type="ORF">DEO72_LG6g702</name>
</gene>
<sequence>MKHLAQARGSCLSENSWYPVVVRFVVAQARDPTLSEGQSHSSKEVSAKRELTNPVVRYVGSLA</sequence>
<keyword evidence="2" id="KW-1185">Reference proteome</keyword>
<evidence type="ECO:0000313" key="2">
    <source>
        <dbReference type="Proteomes" id="UP000501690"/>
    </source>
</evidence>
<protein>
    <submittedName>
        <fullName evidence="1">Uncharacterized protein</fullName>
    </submittedName>
</protein>
<reference evidence="1 2" key="1">
    <citation type="submission" date="2019-04" db="EMBL/GenBank/DDBJ databases">
        <title>An improved genome assembly and genetic linkage map for asparagus bean, Vigna unguiculata ssp. sesquipedialis.</title>
        <authorList>
            <person name="Xia Q."/>
            <person name="Zhang R."/>
            <person name="Dong Y."/>
        </authorList>
    </citation>
    <scope>NUCLEOTIDE SEQUENCE [LARGE SCALE GENOMIC DNA]</scope>
    <source>
        <tissue evidence="1">Leaf</tissue>
    </source>
</reference>
<dbReference type="AlphaFoldDB" id="A0A4D6M688"/>
<accession>A0A4D6M688</accession>
<name>A0A4D6M688_VIGUN</name>